<feature type="transmembrane region" description="Helical" evidence="6">
    <location>
        <begin position="154"/>
        <end position="177"/>
    </location>
</feature>
<sequence>MKTFIENKPATAIPIVSHLNPTGGQWNLKEKLWLGLSKQEYKEQFLRNPVNWVLIFIFAIGIPILLQRYIFGLGSITHASNDYPWGLFLGFGLFGMVPLSASGFLLGTTVEIFGRKDFTPIERLALLNGLLGYFFAVVYLLVDLGMPWRLYYPMIVSLGPAAVLFLVAWHVATYLSVQIAEVSSAFFEWIGWLKGKRFIKSITIGLTVSGIILSTLHQGALGALFTYAPAKVHPLWLSANFQWIHFFCSAIFAGLSMVIVSAALCKRYMTWRCDNQFLHNIDRCTLGLGKGCAYALITYLVIKLVGVAHDNEWAYLLTGWGQYFMLEMALAVILPMILFAYGVKHQRVGMVRFAAWISVFGIIWNRLNTSMICFNWQMYQEIPHWKEIWATITVFAIYFIVYRFILYRLPILYQWQGER</sequence>
<feature type="transmembrane region" description="Helical" evidence="6">
    <location>
        <begin position="286"/>
        <end position="308"/>
    </location>
</feature>
<evidence type="ECO:0000313" key="7">
    <source>
        <dbReference type="EMBL" id="QQG65463.1"/>
    </source>
</evidence>
<dbReference type="EMBL" id="CP054140">
    <property type="protein sequence ID" value="QQG65463.1"/>
    <property type="molecule type" value="Genomic_DNA"/>
</dbReference>
<keyword evidence="4 6" id="KW-1133">Transmembrane helix</keyword>
<dbReference type="AlphaFoldDB" id="A0A7T6AQH0"/>
<comment type="subcellular location">
    <subcellularLocation>
        <location evidence="1">Cell membrane</location>
        <topology evidence="1">Multi-pass membrane protein</topology>
    </subcellularLocation>
</comment>
<dbReference type="PANTHER" id="PTHR30074">
    <property type="entry name" value="FORMATE DEHYDROGENASE, NITRATE-INDUCIBLE, CYTOCHROME B556 FDN SUBUNIT"/>
    <property type="match status" value="1"/>
</dbReference>
<feature type="transmembrane region" description="Helical" evidence="6">
    <location>
        <begin position="320"/>
        <end position="343"/>
    </location>
</feature>
<feature type="transmembrane region" description="Helical" evidence="6">
    <location>
        <begin position="52"/>
        <end position="71"/>
    </location>
</feature>
<feature type="transmembrane region" description="Helical" evidence="6">
    <location>
        <begin position="124"/>
        <end position="142"/>
    </location>
</feature>
<accession>A0A7T6AQH0</accession>
<organism evidence="7 8">
    <name type="scientific">Desulfobulbus oligotrophicus</name>
    <dbReference type="NCBI Taxonomy" id="1909699"/>
    <lineage>
        <taxon>Bacteria</taxon>
        <taxon>Pseudomonadati</taxon>
        <taxon>Thermodesulfobacteriota</taxon>
        <taxon>Desulfobulbia</taxon>
        <taxon>Desulfobulbales</taxon>
        <taxon>Desulfobulbaceae</taxon>
        <taxon>Desulfobulbus</taxon>
    </lineage>
</organism>
<dbReference type="PANTHER" id="PTHR30074:SF4">
    <property type="entry name" value="NI_FE-HYDROGENASE 2 B-TYPE CYTOCHROME SUBUNIT-RELATED"/>
    <property type="match status" value="1"/>
</dbReference>
<dbReference type="RefSeq" id="WP_199264284.1">
    <property type="nucleotide sequence ID" value="NZ_CP054140.1"/>
</dbReference>
<evidence type="ECO:0000256" key="1">
    <source>
        <dbReference type="ARBA" id="ARBA00004651"/>
    </source>
</evidence>
<keyword evidence="3 6" id="KW-0812">Transmembrane</keyword>
<dbReference type="KEGG" id="dog:HP555_06075"/>
<evidence type="ECO:0000256" key="5">
    <source>
        <dbReference type="ARBA" id="ARBA00023136"/>
    </source>
</evidence>
<name>A0A7T6AQH0_9BACT</name>
<dbReference type="GO" id="GO:0005886">
    <property type="term" value="C:plasma membrane"/>
    <property type="evidence" value="ECO:0007669"/>
    <property type="project" value="UniProtKB-SubCell"/>
</dbReference>
<reference evidence="7 8" key="1">
    <citation type="submission" date="2020-05" db="EMBL/GenBank/DDBJ databases">
        <title>Complete genome of Desulfobulbus oligotrophicus.</title>
        <authorList>
            <person name="Podar M."/>
        </authorList>
    </citation>
    <scope>NUCLEOTIDE SEQUENCE [LARGE SCALE GENOMIC DNA]</scope>
    <source>
        <strain evidence="7 8">Prop6</strain>
    </source>
</reference>
<evidence type="ECO:0000256" key="4">
    <source>
        <dbReference type="ARBA" id="ARBA00022989"/>
    </source>
</evidence>
<feature type="transmembrane region" description="Helical" evidence="6">
    <location>
        <begin position="243"/>
        <end position="265"/>
    </location>
</feature>
<dbReference type="GO" id="GO:0009061">
    <property type="term" value="P:anaerobic respiration"/>
    <property type="evidence" value="ECO:0007669"/>
    <property type="project" value="TreeGrafter"/>
</dbReference>
<keyword evidence="8" id="KW-1185">Reference proteome</keyword>
<protein>
    <submittedName>
        <fullName evidence="7">Polysulfide reductase</fullName>
    </submittedName>
</protein>
<evidence type="ECO:0000256" key="2">
    <source>
        <dbReference type="ARBA" id="ARBA00022475"/>
    </source>
</evidence>
<feature type="transmembrane region" description="Helical" evidence="6">
    <location>
        <begin position="198"/>
        <end position="223"/>
    </location>
</feature>
<dbReference type="InterPro" id="IPR051817">
    <property type="entry name" value="FDH_cytochrome_b556_subunit"/>
</dbReference>
<proteinExistence type="predicted"/>
<keyword evidence="2" id="KW-1003">Cell membrane</keyword>
<feature type="transmembrane region" description="Helical" evidence="6">
    <location>
        <begin position="83"/>
        <end position="112"/>
    </location>
</feature>
<feature type="transmembrane region" description="Helical" evidence="6">
    <location>
        <begin position="350"/>
        <end position="367"/>
    </location>
</feature>
<dbReference type="Proteomes" id="UP000596092">
    <property type="component" value="Chromosome"/>
</dbReference>
<feature type="transmembrane region" description="Helical" evidence="6">
    <location>
        <begin position="387"/>
        <end position="406"/>
    </location>
</feature>
<evidence type="ECO:0000256" key="3">
    <source>
        <dbReference type="ARBA" id="ARBA00022692"/>
    </source>
</evidence>
<evidence type="ECO:0000313" key="8">
    <source>
        <dbReference type="Proteomes" id="UP000596092"/>
    </source>
</evidence>
<keyword evidence="5 6" id="KW-0472">Membrane</keyword>
<gene>
    <name evidence="7" type="ORF">HP555_06075</name>
</gene>
<evidence type="ECO:0000256" key="6">
    <source>
        <dbReference type="SAM" id="Phobius"/>
    </source>
</evidence>